<feature type="region of interest" description="Disordered" evidence="1">
    <location>
        <begin position="1"/>
        <end position="23"/>
    </location>
</feature>
<dbReference type="Proteomes" id="UP001595847">
    <property type="component" value="Unassembled WGS sequence"/>
</dbReference>
<sequence>MSGGVHFHDHHGNGPRSPRPRQLPLEVRGFVNRTAELAELNAVLTDENEDGGDRAVSVCVIAGTAGVGKTALALRWTHQIQERFPDGQLYINLRGYDPGAPVGAYDALRRFLIALGIAGDEVPNNTDDAAALYRSLLADRRMLVLLDNANAVAQVRPLLPGNSRCLVVVTSRGRLSGLAVHDGAHRITLGTLPDPDAVALVRAVTAGFRSADDDEKLSELARLCARLPLALRIAAERAVTRPHTGLDELIADLRDESALWDTLDTGDEEESGAVRSVFSWSYRALPDDAARMFRLLGLHPGADFGIAAAAALAGISVRRARHLLDVLVGAHVLEQTAPDRFEFHDLLRAFASDQARQEEPRGGQEAALRRLLDWYLHTADAAQALVNPGEERVALDPPAEGVSPPAFSEYDQAVDWSERENTNFLPVVRAAEKAGFDRHAWQIPVVLWNARGPYTIVSPRRRRGLRHAGDGRLRRVRRRSLAGPAPVQPRRDPQPARAAPAGTRGDPPEPR</sequence>
<keyword evidence="2" id="KW-0547">Nucleotide-binding</keyword>
<reference evidence="3" key="1">
    <citation type="journal article" date="2019" name="Int. J. Syst. Evol. Microbiol.">
        <title>The Global Catalogue of Microorganisms (GCM) 10K type strain sequencing project: providing services to taxonomists for standard genome sequencing and annotation.</title>
        <authorList>
            <consortium name="The Broad Institute Genomics Platform"/>
            <consortium name="The Broad Institute Genome Sequencing Center for Infectious Disease"/>
            <person name="Wu L."/>
            <person name="Ma J."/>
        </authorList>
    </citation>
    <scope>NUCLEOTIDE SEQUENCE [LARGE SCALE GENOMIC DNA]</scope>
    <source>
        <strain evidence="3">TBRC 1826</strain>
    </source>
</reference>
<evidence type="ECO:0000313" key="3">
    <source>
        <dbReference type="Proteomes" id="UP001595847"/>
    </source>
</evidence>
<evidence type="ECO:0000256" key="1">
    <source>
        <dbReference type="SAM" id="MobiDB-lite"/>
    </source>
</evidence>
<dbReference type="PANTHER" id="PTHR47691">
    <property type="entry name" value="REGULATOR-RELATED"/>
    <property type="match status" value="1"/>
</dbReference>
<keyword evidence="3" id="KW-1185">Reference proteome</keyword>
<dbReference type="GO" id="GO:0005524">
    <property type="term" value="F:ATP binding"/>
    <property type="evidence" value="ECO:0007669"/>
    <property type="project" value="UniProtKB-KW"/>
</dbReference>
<dbReference type="RefSeq" id="WP_378529710.1">
    <property type="nucleotide sequence ID" value="NZ_JBHSBH010000003.1"/>
</dbReference>
<protein>
    <submittedName>
        <fullName evidence="2">ATP-binding protein</fullName>
    </submittedName>
</protein>
<gene>
    <name evidence="2" type="ORF">ACFOVU_02990</name>
</gene>
<dbReference type="PRINTS" id="PR00364">
    <property type="entry name" value="DISEASERSIST"/>
</dbReference>
<organism evidence="2 3">
    <name type="scientific">Nocardiopsis sediminis</name>
    <dbReference type="NCBI Taxonomy" id="1778267"/>
    <lineage>
        <taxon>Bacteria</taxon>
        <taxon>Bacillati</taxon>
        <taxon>Actinomycetota</taxon>
        <taxon>Actinomycetes</taxon>
        <taxon>Streptosporangiales</taxon>
        <taxon>Nocardiopsidaceae</taxon>
        <taxon>Nocardiopsis</taxon>
    </lineage>
</organism>
<evidence type="ECO:0000313" key="2">
    <source>
        <dbReference type="EMBL" id="MFC3994862.1"/>
    </source>
</evidence>
<dbReference type="EMBL" id="JBHSBH010000003">
    <property type="protein sequence ID" value="MFC3994862.1"/>
    <property type="molecule type" value="Genomic_DNA"/>
</dbReference>
<feature type="region of interest" description="Disordered" evidence="1">
    <location>
        <begin position="462"/>
        <end position="511"/>
    </location>
</feature>
<keyword evidence="2" id="KW-0067">ATP-binding</keyword>
<dbReference type="InterPro" id="IPR027417">
    <property type="entry name" value="P-loop_NTPase"/>
</dbReference>
<name>A0ABV8FGE2_9ACTN</name>
<dbReference type="SUPFAM" id="SSF52540">
    <property type="entry name" value="P-loop containing nucleoside triphosphate hydrolases"/>
    <property type="match status" value="1"/>
</dbReference>
<comment type="caution">
    <text evidence="2">The sequence shown here is derived from an EMBL/GenBank/DDBJ whole genome shotgun (WGS) entry which is preliminary data.</text>
</comment>
<accession>A0ABV8FGE2</accession>
<dbReference type="Gene3D" id="3.40.50.300">
    <property type="entry name" value="P-loop containing nucleotide triphosphate hydrolases"/>
    <property type="match status" value="1"/>
</dbReference>
<proteinExistence type="predicted"/>
<feature type="compositionally biased region" description="Basic and acidic residues" evidence="1">
    <location>
        <begin position="1"/>
        <end position="12"/>
    </location>
</feature>
<dbReference type="PANTHER" id="PTHR47691:SF3">
    <property type="entry name" value="HTH-TYPE TRANSCRIPTIONAL REGULATOR RV0890C-RELATED"/>
    <property type="match status" value="1"/>
</dbReference>